<dbReference type="CDD" id="cd03789">
    <property type="entry name" value="GT9_LPS_heptosyltransferase"/>
    <property type="match status" value="1"/>
</dbReference>
<proteinExistence type="predicted"/>
<dbReference type="Proteomes" id="UP000758168">
    <property type="component" value="Unassembled WGS sequence"/>
</dbReference>
<reference evidence="3 4" key="1">
    <citation type="submission" date="2021-03" db="EMBL/GenBank/DDBJ databases">
        <title>Sequencing the genomes of 1000 actinobacteria strains.</title>
        <authorList>
            <person name="Klenk H.-P."/>
        </authorList>
    </citation>
    <scope>NUCLEOTIDE SEQUENCE [LARGE SCALE GENOMIC DNA]</scope>
    <source>
        <strain evidence="3 4">DSM 12936</strain>
    </source>
</reference>
<accession>A0ABS4Z5D9</accession>
<sequence length="383" mass="40082">MEVENTWVGRAAPRFPDVRRVAVLRGSGLGDLVQSLPAAEALAAAYPDAALTLLGTPGHLALLAERPSPYRTLLALPARPGVQAGVEDPAATATFLADARAQRYDLAVQLHGGGRNANPFLLGLGARHTVGSRTDDAPELERWRPFLHLQHEVLRGLEVVALAGAEPVGLEPRIHLRPVEQEQRDAALDGPPTVVVHPGASDPRRHWPVERFAAVVGALVADGVRVAVVGDAAEAGLAEALLAAVDDPRGRVRSLAGEQDIGALVGTLASADVVLANDSGPRHVAAAVGTRTVGVYWVGNVVTAAPLGRSRHRVQVGFTTHCPVCGRDLTEPGWTAERCEHDPSIVGDVDPGRVLADVRALLADAVQERRTAAGTGGRRGQAG</sequence>
<dbReference type="RefSeq" id="WP_210053839.1">
    <property type="nucleotide sequence ID" value="NZ_BAAAMH010000012.1"/>
</dbReference>
<keyword evidence="4" id="KW-1185">Reference proteome</keyword>
<dbReference type="InterPro" id="IPR002201">
    <property type="entry name" value="Glyco_trans_9"/>
</dbReference>
<dbReference type="Pfam" id="PF01075">
    <property type="entry name" value="Glyco_transf_9"/>
    <property type="match status" value="1"/>
</dbReference>
<dbReference type="PANTHER" id="PTHR30160">
    <property type="entry name" value="TETRAACYLDISACCHARIDE 4'-KINASE-RELATED"/>
    <property type="match status" value="1"/>
</dbReference>
<keyword evidence="2" id="KW-0808">Transferase</keyword>
<comment type="caution">
    <text evidence="3">The sequence shown here is derived from an EMBL/GenBank/DDBJ whole genome shotgun (WGS) entry which is preliminary data.</text>
</comment>
<dbReference type="PANTHER" id="PTHR30160:SF1">
    <property type="entry name" value="LIPOPOLYSACCHARIDE 1,2-N-ACETYLGLUCOSAMINETRANSFERASE-RELATED"/>
    <property type="match status" value="1"/>
</dbReference>
<evidence type="ECO:0000313" key="3">
    <source>
        <dbReference type="EMBL" id="MBP2416246.1"/>
    </source>
</evidence>
<dbReference type="EMBL" id="JAGIOB010000001">
    <property type="protein sequence ID" value="MBP2416246.1"/>
    <property type="molecule type" value="Genomic_DNA"/>
</dbReference>
<evidence type="ECO:0000256" key="2">
    <source>
        <dbReference type="ARBA" id="ARBA00022679"/>
    </source>
</evidence>
<dbReference type="Gene3D" id="3.40.50.2000">
    <property type="entry name" value="Glycogen Phosphorylase B"/>
    <property type="match status" value="2"/>
</dbReference>
<name>A0ABS4Z5D9_9ACTN</name>
<organism evidence="3 4">
    <name type="scientific">Microlunatus capsulatus</name>
    <dbReference type="NCBI Taxonomy" id="99117"/>
    <lineage>
        <taxon>Bacteria</taxon>
        <taxon>Bacillati</taxon>
        <taxon>Actinomycetota</taxon>
        <taxon>Actinomycetes</taxon>
        <taxon>Propionibacteriales</taxon>
        <taxon>Propionibacteriaceae</taxon>
        <taxon>Microlunatus</taxon>
    </lineage>
</organism>
<gene>
    <name evidence="3" type="ORF">JOF54_001168</name>
</gene>
<keyword evidence="1" id="KW-0328">Glycosyltransferase</keyword>
<evidence type="ECO:0000313" key="4">
    <source>
        <dbReference type="Proteomes" id="UP000758168"/>
    </source>
</evidence>
<dbReference type="InterPro" id="IPR051199">
    <property type="entry name" value="LPS_LOS_Heptosyltrfase"/>
</dbReference>
<dbReference type="SUPFAM" id="SSF53756">
    <property type="entry name" value="UDP-Glycosyltransferase/glycogen phosphorylase"/>
    <property type="match status" value="1"/>
</dbReference>
<protein>
    <submittedName>
        <fullName evidence="3">ADP-heptose:LPS heptosyltransferase</fullName>
    </submittedName>
</protein>
<evidence type="ECO:0000256" key="1">
    <source>
        <dbReference type="ARBA" id="ARBA00022676"/>
    </source>
</evidence>